<dbReference type="Pfam" id="PF02537">
    <property type="entry name" value="CRCB"/>
    <property type="match status" value="1"/>
</dbReference>
<dbReference type="HAMAP" id="MF_00454">
    <property type="entry name" value="FluC"/>
    <property type="match status" value="1"/>
</dbReference>
<evidence type="ECO:0000256" key="3">
    <source>
        <dbReference type="ARBA" id="ARBA00022692"/>
    </source>
</evidence>
<evidence type="ECO:0000256" key="1">
    <source>
        <dbReference type="ARBA" id="ARBA00004651"/>
    </source>
</evidence>
<feature type="transmembrane region" description="Helical" evidence="8">
    <location>
        <begin position="63"/>
        <end position="86"/>
    </location>
</feature>
<dbReference type="EMBL" id="FXTD01000001">
    <property type="protein sequence ID" value="SMO39631.1"/>
    <property type="molecule type" value="Genomic_DNA"/>
</dbReference>
<dbReference type="OrthoDB" id="253428at2157"/>
<keyword evidence="8" id="KW-0407">Ion channel</keyword>
<comment type="similarity">
    <text evidence="6 8">Belongs to the fluoride channel Fluc/FEX (TC 1.A.43) family.</text>
</comment>
<keyword evidence="2 8" id="KW-1003">Cell membrane</keyword>
<dbReference type="GO" id="GO:0005886">
    <property type="term" value="C:plasma membrane"/>
    <property type="evidence" value="ECO:0007669"/>
    <property type="project" value="UniProtKB-SubCell"/>
</dbReference>
<feature type="transmembrane region" description="Helical" evidence="8">
    <location>
        <begin position="7"/>
        <end position="25"/>
    </location>
</feature>
<organism evidence="9 10">
    <name type="scientific">Halorubrum cibi</name>
    <dbReference type="NCBI Taxonomy" id="413815"/>
    <lineage>
        <taxon>Archaea</taxon>
        <taxon>Methanobacteriati</taxon>
        <taxon>Methanobacteriota</taxon>
        <taxon>Stenosarchaea group</taxon>
        <taxon>Halobacteria</taxon>
        <taxon>Halobacteriales</taxon>
        <taxon>Haloferacaceae</taxon>
        <taxon>Halorubrum</taxon>
    </lineage>
</organism>
<dbReference type="RefSeq" id="WP_142985357.1">
    <property type="nucleotide sequence ID" value="NZ_FXTD01000001.1"/>
</dbReference>
<feature type="transmembrane region" description="Helical" evidence="8">
    <location>
        <begin position="92"/>
        <end position="112"/>
    </location>
</feature>
<dbReference type="GO" id="GO:0140114">
    <property type="term" value="P:cellular detoxification of fluoride"/>
    <property type="evidence" value="ECO:0007669"/>
    <property type="project" value="UniProtKB-UniRule"/>
</dbReference>
<evidence type="ECO:0000256" key="4">
    <source>
        <dbReference type="ARBA" id="ARBA00022989"/>
    </source>
</evidence>
<keyword evidence="4 8" id="KW-1133">Transmembrane helix</keyword>
<protein>
    <recommendedName>
        <fullName evidence="8">Fluoride-specific ion channel FluC</fullName>
    </recommendedName>
</protein>
<evidence type="ECO:0000256" key="6">
    <source>
        <dbReference type="ARBA" id="ARBA00035120"/>
    </source>
</evidence>
<evidence type="ECO:0000256" key="8">
    <source>
        <dbReference type="HAMAP-Rule" id="MF_00454"/>
    </source>
</evidence>
<proteinExistence type="inferred from homology"/>
<dbReference type="Proteomes" id="UP000319712">
    <property type="component" value="Unassembled WGS sequence"/>
</dbReference>
<keyword evidence="3 8" id="KW-0812">Transmembrane</keyword>
<sequence length="115" mass="11371">MERTVPGIGLVALGGFVGALARYGVDVAVGDATGISTLLVNVVGSFALGFLVTRAVGPRTRLLVGTGVISSFTTYSTFATDAVALGTTGGTAYVAASYGLGFAAALAGLAVGRRR</sequence>
<keyword evidence="5 8" id="KW-0472">Membrane</keyword>
<keyword evidence="8" id="KW-0406">Ion transport</keyword>
<keyword evidence="8" id="KW-0813">Transport</keyword>
<comment type="catalytic activity">
    <reaction evidence="7">
        <text>fluoride(in) = fluoride(out)</text>
        <dbReference type="Rhea" id="RHEA:76159"/>
        <dbReference type="ChEBI" id="CHEBI:17051"/>
    </reaction>
    <physiologicalReaction direction="left-to-right" evidence="7">
        <dbReference type="Rhea" id="RHEA:76160"/>
    </physiologicalReaction>
</comment>
<reference evidence="9 10" key="1">
    <citation type="submission" date="2017-05" db="EMBL/GenBank/DDBJ databases">
        <authorList>
            <person name="Varghese N."/>
            <person name="Submissions S."/>
        </authorList>
    </citation>
    <scope>NUCLEOTIDE SEQUENCE [LARGE SCALE GENOMIC DNA]</scope>
    <source>
        <strain evidence="9 10">DSM 19504</strain>
    </source>
</reference>
<comment type="caution">
    <text evidence="8">Lacks conserved residue(s) required for the propagation of feature annotation.</text>
</comment>
<evidence type="ECO:0000313" key="10">
    <source>
        <dbReference type="Proteomes" id="UP000319712"/>
    </source>
</evidence>
<comment type="function">
    <text evidence="8">Fluoride-specific ion channel. Important for reducing fluoride concentration in the cell, thus reducing its toxicity.</text>
</comment>
<keyword evidence="10" id="KW-1185">Reference proteome</keyword>
<evidence type="ECO:0000256" key="5">
    <source>
        <dbReference type="ARBA" id="ARBA00023136"/>
    </source>
</evidence>
<dbReference type="InterPro" id="IPR003691">
    <property type="entry name" value="FluC"/>
</dbReference>
<feature type="transmembrane region" description="Helical" evidence="8">
    <location>
        <begin position="37"/>
        <end position="56"/>
    </location>
</feature>
<evidence type="ECO:0000256" key="7">
    <source>
        <dbReference type="ARBA" id="ARBA00035585"/>
    </source>
</evidence>
<evidence type="ECO:0000256" key="2">
    <source>
        <dbReference type="ARBA" id="ARBA00022475"/>
    </source>
</evidence>
<accession>A0A521AY08</accession>
<evidence type="ECO:0000313" key="9">
    <source>
        <dbReference type="EMBL" id="SMO39631.1"/>
    </source>
</evidence>
<comment type="subcellular location">
    <subcellularLocation>
        <location evidence="1 8">Cell membrane</location>
        <topology evidence="1 8">Multi-pass membrane protein</topology>
    </subcellularLocation>
</comment>
<gene>
    <name evidence="8" type="primary">fluC</name>
    <name evidence="8" type="synonym">crcB</name>
    <name evidence="9" type="ORF">SAMN06264867_101449</name>
</gene>
<dbReference type="GO" id="GO:0062054">
    <property type="term" value="F:fluoride channel activity"/>
    <property type="evidence" value="ECO:0007669"/>
    <property type="project" value="UniProtKB-UniRule"/>
</dbReference>
<dbReference type="AlphaFoldDB" id="A0A521AY08"/>
<name>A0A521AY08_9EURY</name>